<dbReference type="EMBL" id="JBJQOH010000007">
    <property type="protein sequence ID" value="KAL3678519.1"/>
    <property type="molecule type" value="Genomic_DNA"/>
</dbReference>
<dbReference type="PANTHER" id="PTHR33103:SF19">
    <property type="entry name" value="OS09G0544700 PROTEIN"/>
    <property type="match status" value="1"/>
</dbReference>
<dbReference type="Proteomes" id="UP001633002">
    <property type="component" value="Unassembled WGS sequence"/>
</dbReference>
<dbReference type="Pfam" id="PF05056">
    <property type="entry name" value="DUF674"/>
    <property type="match status" value="2"/>
</dbReference>
<keyword evidence="2" id="KW-1185">Reference proteome</keyword>
<sequence length="270" mass="29587">MSVSEPESHEGKTMKVMVLRCKSQKRVVYLECGKDFADILLSLLIMPVGAILKTLADAGLGVQINKGLFNLYESLGSLEDSTLEVEKATLSNPASSYSSPLLRISSSGSKCVNVSCSSPTLYEKQLCDSCEAVLRYKCPRCHILYSTNGSCTCSSSYNYSHQNRNPTLESTVCLQRKTVDTSGGSTTKGEAYKGLVKDNITFMIMEDLSIIKSSTIRCITSLHSMRVTSFLDLDTKEIRVGRNEGLLLVKAALVSNRPLTDVFEPLFSCK</sequence>
<evidence type="ECO:0000313" key="1">
    <source>
        <dbReference type="EMBL" id="KAL3678519.1"/>
    </source>
</evidence>
<gene>
    <name evidence="1" type="ORF">R1sor_021475</name>
</gene>
<dbReference type="PANTHER" id="PTHR33103">
    <property type="entry name" value="OS01G0153900 PROTEIN"/>
    <property type="match status" value="1"/>
</dbReference>
<organism evidence="1 2">
    <name type="scientific">Riccia sorocarpa</name>
    <dbReference type="NCBI Taxonomy" id="122646"/>
    <lineage>
        <taxon>Eukaryota</taxon>
        <taxon>Viridiplantae</taxon>
        <taxon>Streptophyta</taxon>
        <taxon>Embryophyta</taxon>
        <taxon>Marchantiophyta</taxon>
        <taxon>Marchantiopsida</taxon>
        <taxon>Marchantiidae</taxon>
        <taxon>Marchantiales</taxon>
        <taxon>Ricciaceae</taxon>
        <taxon>Riccia</taxon>
    </lineage>
</organism>
<accession>A0ABD3GLE0</accession>
<comment type="caution">
    <text evidence="1">The sequence shown here is derived from an EMBL/GenBank/DDBJ whole genome shotgun (WGS) entry which is preliminary data.</text>
</comment>
<dbReference type="InterPro" id="IPR007750">
    <property type="entry name" value="DUF674"/>
</dbReference>
<reference evidence="1 2" key="1">
    <citation type="submission" date="2024-09" db="EMBL/GenBank/DDBJ databases">
        <title>Chromosome-scale assembly of Riccia sorocarpa.</title>
        <authorList>
            <person name="Paukszto L."/>
        </authorList>
    </citation>
    <scope>NUCLEOTIDE SEQUENCE [LARGE SCALE GENOMIC DNA]</scope>
    <source>
        <strain evidence="1">LP-2024</strain>
        <tissue evidence="1">Aerial parts of the thallus</tissue>
    </source>
</reference>
<proteinExistence type="predicted"/>
<evidence type="ECO:0000313" key="2">
    <source>
        <dbReference type="Proteomes" id="UP001633002"/>
    </source>
</evidence>
<protein>
    <submittedName>
        <fullName evidence="1">Uncharacterized protein</fullName>
    </submittedName>
</protein>
<dbReference type="AlphaFoldDB" id="A0ABD3GLE0"/>
<name>A0ABD3GLE0_9MARC</name>